<evidence type="ECO:0000256" key="9">
    <source>
        <dbReference type="ARBA" id="ARBA00022842"/>
    </source>
</evidence>
<organism evidence="11 12">
    <name type="scientific">Rhodohalobacter barkolensis</name>
    <dbReference type="NCBI Taxonomy" id="2053187"/>
    <lineage>
        <taxon>Bacteria</taxon>
        <taxon>Pseudomonadati</taxon>
        <taxon>Balneolota</taxon>
        <taxon>Balneolia</taxon>
        <taxon>Balneolales</taxon>
        <taxon>Balneolaceae</taxon>
        <taxon>Rhodohalobacter</taxon>
    </lineage>
</organism>
<dbReference type="GO" id="GO:0005524">
    <property type="term" value="F:ATP binding"/>
    <property type="evidence" value="ECO:0007669"/>
    <property type="project" value="UniProtKB-KW"/>
</dbReference>
<dbReference type="AlphaFoldDB" id="A0A2N0VI03"/>
<dbReference type="PANTHER" id="PTHR33540">
    <property type="entry name" value="TRNA THREONYLCARBAMOYLADENOSINE BIOSYNTHESIS PROTEIN TSAE"/>
    <property type="match status" value="1"/>
</dbReference>
<dbReference type="NCBIfam" id="TIGR00150">
    <property type="entry name" value="T6A_YjeE"/>
    <property type="match status" value="1"/>
</dbReference>
<dbReference type="OrthoDB" id="9815896at2"/>
<dbReference type="GO" id="GO:0016740">
    <property type="term" value="F:transferase activity"/>
    <property type="evidence" value="ECO:0007669"/>
    <property type="project" value="UniProtKB-KW"/>
</dbReference>
<reference evidence="11 12" key="1">
    <citation type="submission" date="2017-11" db="EMBL/GenBank/DDBJ databases">
        <title>Rhodohalobacter 15182 sp. nov., isolated from a salt lake.</title>
        <authorList>
            <person name="Han S."/>
        </authorList>
    </citation>
    <scope>NUCLEOTIDE SEQUENCE [LARGE SCALE GENOMIC DNA]</scope>
    <source>
        <strain evidence="11 12">15182</strain>
    </source>
</reference>
<evidence type="ECO:0000313" key="12">
    <source>
        <dbReference type="Proteomes" id="UP000233398"/>
    </source>
</evidence>
<keyword evidence="4" id="KW-0963">Cytoplasm</keyword>
<keyword evidence="5" id="KW-0819">tRNA processing</keyword>
<evidence type="ECO:0000256" key="3">
    <source>
        <dbReference type="ARBA" id="ARBA00019010"/>
    </source>
</evidence>
<dbReference type="RefSeq" id="WP_101073348.1">
    <property type="nucleotide sequence ID" value="NZ_PISP01000002.1"/>
</dbReference>
<name>A0A2N0VI03_9BACT</name>
<sequence length="139" mass="15692">MEKKISRSEEETFRIAKEYASQVEAGDVICLEGNLGAGKTHFTKGFVTVFGVDQAAVTSPTFALINEYHGKEIEIYHFDCYRLENVQEALEIGAEEYLYGDGICIIEWPERIEEILPSHSKRVTITATGPEEREISFNP</sequence>
<dbReference type="PANTHER" id="PTHR33540:SF2">
    <property type="entry name" value="TRNA THREONYLCARBAMOYLADENOSINE BIOSYNTHESIS PROTEIN TSAE"/>
    <property type="match status" value="1"/>
</dbReference>
<accession>A0A2N0VI03</accession>
<dbReference type="SUPFAM" id="SSF52540">
    <property type="entry name" value="P-loop containing nucleoside triphosphate hydrolases"/>
    <property type="match status" value="1"/>
</dbReference>
<keyword evidence="8" id="KW-0067">ATP-binding</keyword>
<comment type="similarity">
    <text evidence="2">Belongs to the TsaE family.</text>
</comment>
<keyword evidence="7" id="KW-0547">Nucleotide-binding</keyword>
<dbReference type="Pfam" id="PF02367">
    <property type="entry name" value="TsaE"/>
    <property type="match status" value="1"/>
</dbReference>
<keyword evidence="6" id="KW-0479">Metal-binding</keyword>
<dbReference type="GO" id="GO:0046872">
    <property type="term" value="F:metal ion binding"/>
    <property type="evidence" value="ECO:0007669"/>
    <property type="project" value="UniProtKB-KW"/>
</dbReference>
<keyword evidence="11" id="KW-0808">Transferase</keyword>
<comment type="subcellular location">
    <subcellularLocation>
        <location evidence="1">Cytoplasm</location>
    </subcellularLocation>
</comment>
<dbReference type="Gene3D" id="3.40.50.300">
    <property type="entry name" value="P-loop containing nucleotide triphosphate hydrolases"/>
    <property type="match status" value="1"/>
</dbReference>
<evidence type="ECO:0000256" key="1">
    <source>
        <dbReference type="ARBA" id="ARBA00004496"/>
    </source>
</evidence>
<proteinExistence type="inferred from homology"/>
<dbReference type="GO" id="GO:0002949">
    <property type="term" value="P:tRNA threonylcarbamoyladenosine modification"/>
    <property type="evidence" value="ECO:0007669"/>
    <property type="project" value="InterPro"/>
</dbReference>
<dbReference type="InterPro" id="IPR027417">
    <property type="entry name" value="P-loop_NTPase"/>
</dbReference>
<evidence type="ECO:0000313" key="11">
    <source>
        <dbReference type="EMBL" id="PKD43809.1"/>
    </source>
</evidence>
<evidence type="ECO:0000256" key="10">
    <source>
        <dbReference type="ARBA" id="ARBA00032441"/>
    </source>
</evidence>
<evidence type="ECO:0000256" key="6">
    <source>
        <dbReference type="ARBA" id="ARBA00022723"/>
    </source>
</evidence>
<keyword evidence="9" id="KW-0460">Magnesium</keyword>
<gene>
    <name evidence="11" type="ORF">CWD77_09630</name>
</gene>
<dbReference type="InterPro" id="IPR003442">
    <property type="entry name" value="T6A_TsaE"/>
</dbReference>
<evidence type="ECO:0000256" key="4">
    <source>
        <dbReference type="ARBA" id="ARBA00022490"/>
    </source>
</evidence>
<evidence type="ECO:0000256" key="8">
    <source>
        <dbReference type="ARBA" id="ARBA00022840"/>
    </source>
</evidence>
<dbReference type="EMBL" id="PISP01000002">
    <property type="protein sequence ID" value="PKD43809.1"/>
    <property type="molecule type" value="Genomic_DNA"/>
</dbReference>
<keyword evidence="12" id="KW-1185">Reference proteome</keyword>
<evidence type="ECO:0000256" key="7">
    <source>
        <dbReference type="ARBA" id="ARBA00022741"/>
    </source>
</evidence>
<dbReference type="Proteomes" id="UP000233398">
    <property type="component" value="Unassembled WGS sequence"/>
</dbReference>
<comment type="caution">
    <text evidence="11">The sequence shown here is derived from an EMBL/GenBank/DDBJ whole genome shotgun (WGS) entry which is preliminary data.</text>
</comment>
<protein>
    <recommendedName>
        <fullName evidence="3">tRNA threonylcarbamoyladenosine biosynthesis protein TsaE</fullName>
    </recommendedName>
    <alternativeName>
        <fullName evidence="10">t(6)A37 threonylcarbamoyladenosine biosynthesis protein TsaE</fullName>
    </alternativeName>
</protein>
<evidence type="ECO:0000256" key="2">
    <source>
        <dbReference type="ARBA" id="ARBA00007599"/>
    </source>
</evidence>
<evidence type="ECO:0000256" key="5">
    <source>
        <dbReference type="ARBA" id="ARBA00022694"/>
    </source>
</evidence>
<dbReference type="GO" id="GO:0005737">
    <property type="term" value="C:cytoplasm"/>
    <property type="evidence" value="ECO:0007669"/>
    <property type="project" value="UniProtKB-SubCell"/>
</dbReference>